<evidence type="ECO:0000313" key="2">
    <source>
        <dbReference type="EnsemblMetazoa" id="ISCW018019-PA"/>
    </source>
</evidence>
<reference evidence="1 3" key="1">
    <citation type="submission" date="2008-03" db="EMBL/GenBank/DDBJ databases">
        <title>Annotation of Ixodes scapularis.</title>
        <authorList>
            <consortium name="Ixodes scapularis Genome Project Consortium"/>
            <person name="Caler E."/>
            <person name="Hannick L.I."/>
            <person name="Bidwell S."/>
            <person name="Joardar V."/>
            <person name="Thiagarajan M."/>
            <person name="Amedeo P."/>
            <person name="Galinsky K.J."/>
            <person name="Schobel S."/>
            <person name="Inman J."/>
            <person name="Hostetler J."/>
            <person name="Miller J."/>
            <person name="Hammond M."/>
            <person name="Megy K."/>
            <person name="Lawson D."/>
            <person name="Kodira C."/>
            <person name="Sutton G."/>
            <person name="Meyer J."/>
            <person name="Hill C.A."/>
            <person name="Birren B."/>
            <person name="Nene V."/>
            <person name="Collins F."/>
            <person name="Alarcon-Chaidez F."/>
            <person name="Wikel S."/>
            <person name="Strausberg R."/>
        </authorList>
    </citation>
    <scope>NUCLEOTIDE SEQUENCE [LARGE SCALE GENOMIC DNA]</scope>
    <source>
        <strain evidence="3">Wikel</strain>
        <strain evidence="1">Wikel colony</strain>
    </source>
</reference>
<dbReference type="AlphaFoldDB" id="B7PG04"/>
<proteinExistence type="predicted"/>
<organism>
    <name type="scientific">Ixodes scapularis</name>
    <name type="common">Black-legged tick</name>
    <name type="synonym">Deer tick</name>
    <dbReference type="NCBI Taxonomy" id="6945"/>
    <lineage>
        <taxon>Eukaryota</taxon>
        <taxon>Metazoa</taxon>
        <taxon>Ecdysozoa</taxon>
        <taxon>Arthropoda</taxon>
        <taxon>Chelicerata</taxon>
        <taxon>Arachnida</taxon>
        <taxon>Acari</taxon>
        <taxon>Parasitiformes</taxon>
        <taxon>Ixodida</taxon>
        <taxon>Ixodoidea</taxon>
        <taxon>Ixodidae</taxon>
        <taxon>Ixodinae</taxon>
        <taxon>Ixodes</taxon>
    </lineage>
</organism>
<dbReference type="EMBL" id="DS705151">
    <property type="protein sequence ID" value="EEC05526.1"/>
    <property type="molecule type" value="Genomic_DNA"/>
</dbReference>
<dbReference type="EMBL" id="ABJB010756027">
    <property type="status" value="NOT_ANNOTATED_CDS"/>
    <property type="molecule type" value="Genomic_DNA"/>
</dbReference>
<name>B7PG04_IXOSC</name>
<gene>
    <name evidence="1" type="ORF">IscW_ISCW018019</name>
</gene>
<dbReference type="PaxDb" id="6945-B7PG04"/>
<dbReference type="VEuPathDB" id="VectorBase:ISCW018019"/>
<dbReference type="HOGENOM" id="CLU_2239504_0_0_1"/>
<evidence type="ECO:0000313" key="1">
    <source>
        <dbReference type="EMBL" id="EEC05526.1"/>
    </source>
</evidence>
<protein>
    <submittedName>
        <fullName evidence="1 2">Uncharacterized protein</fullName>
    </submittedName>
</protein>
<reference evidence="2" key="2">
    <citation type="submission" date="2020-05" db="UniProtKB">
        <authorList>
            <consortium name="EnsemblMetazoa"/>
        </authorList>
    </citation>
    <scope>IDENTIFICATION</scope>
    <source>
        <strain evidence="2">wikel</strain>
    </source>
</reference>
<accession>B7PG04</accession>
<dbReference type="InParanoid" id="B7PG04"/>
<keyword evidence="3" id="KW-1185">Reference proteome</keyword>
<dbReference type="VEuPathDB" id="VectorBase:ISCI018019"/>
<sequence>MSCRAVGSERREGLCARFVHCDGAQSEGSRPAKSQDQSPERATVGWLHLAGGTEYSTWLLSRAGLSRCPVAKSGDLERFGSRRRKLLAAGWSLVSPELRLPVATR</sequence>
<dbReference type="EnsemblMetazoa" id="ISCW018019-RA">
    <property type="protein sequence ID" value="ISCW018019-PA"/>
    <property type="gene ID" value="ISCW018019"/>
</dbReference>
<evidence type="ECO:0000313" key="3">
    <source>
        <dbReference type="Proteomes" id="UP000001555"/>
    </source>
</evidence>
<dbReference type="Proteomes" id="UP000001555">
    <property type="component" value="Unassembled WGS sequence"/>
</dbReference>